<sequence>MFEDVVRASHQLPGKLTLCSLANGWTSLLLRRYIEPAHVEPFETTPIPYQSTVLVKSGATTIESFAAGRWRKANYVPGDLGMVPPGEGARLRWGGRQRHETLQVFLPEALLEQAVADLHDHLGGRRPSLDSLSMREGLVESVVLALEHGVEAGYPAIYADSAAHFLALHLLAFGADRARSHSGGDLQMRRAEEYMRTHLAQPITLSDIAEVIGCSTFQLIRLTKRLRGQTPIRYLGELRMECAERLLRESGMSAVQVSLRCGFTNPSHFATAFRRRFGVSPREFRSQTT</sequence>
<dbReference type="InterPro" id="IPR018060">
    <property type="entry name" value="HTH_AraC"/>
</dbReference>
<dbReference type="PANTHER" id="PTHR46796">
    <property type="entry name" value="HTH-TYPE TRANSCRIPTIONAL ACTIVATOR RHAS-RELATED"/>
    <property type="match status" value="1"/>
</dbReference>
<dbReference type="SUPFAM" id="SSF46689">
    <property type="entry name" value="Homeodomain-like"/>
    <property type="match status" value="2"/>
</dbReference>
<dbReference type="InterPro" id="IPR009057">
    <property type="entry name" value="Homeodomain-like_sf"/>
</dbReference>
<dbReference type="PRINTS" id="PR00032">
    <property type="entry name" value="HTHARAC"/>
</dbReference>
<accession>A0ABY7TNQ3</accession>
<dbReference type="PROSITE" id="PS01124">
    <property type="entry name" value="HTH_ARAC_FAMILY_2"/>
    <property type="match status" value="1"/>
</dbReference>
<keyword evidence="2" id="KW-0238">DNA-binding</keyword>
<evidence type="ECO:0000259" key="4">
    <source>
        <dbReference type="PROSITE" id="PS01124"/>
    </source>
</evidence>
<evidence type="ECO:0000256" key="2">
    <source>
        <dbReference type="ARBA" id="ARBA00023125"/>
    </source>
</evidence>
<reference evidence="5 6" key="1">
    <citation type="submission" date="2023-02" db="EMBL/GenBank/DDBJ databases">
        <title>Genome sequence of Sphingomonas naphthae.</title>
        <authorList>
            <person name="Kim S."/>
            <person name="Heo J."/>
            <person name="Kwon S.-W."/>
        </authorList>
    </citation>
    <scope>NUCLEOTIDE SEQUENCE [LARGE SCALE GENOMIC DNA]</scope>
    <source>
        <strain evidence="5 6">KACC 18716</strain>
    </source>
</reference>
<keyword evidence="3" id="KW-0804">Transcription</keyword>
<proteinExistence type="predicted"/>
<dbReference type="Gene3D" id="1.10.10.60">
    <property type="entry name" value="Homeodomain-like"/>
    <property type="match status" value="2"/>
</dbReference>
<gene>
    <name evidence="5" type="ORF">PQ455_05310</name>
</gene>
<evidence type="ECO:0000313" key="6">
    <source>
        <dbReference type="Proteomes" id="UP001220395"/>
    </source>
</evidence>
<evidence type="ECO:0000256" key="1">
    <source>
        <dbReference type="ARBA" id="ARBA00023015"/>
    </source>
</evidence>
<evidence type="ECO:0000256" key="3">
    <source>
        <dbReference type="ARBA" id="ARBA00023163"/>
    </source>
</evidence>
<organism evidence="5 6">
    <name type="scientific">Sphingomonas naphthae</name>
    <dbReference type="NCBI Taxonomy" id="1813468"/>
    <lineage>
        <taxon>Bacteria</taxon>
        <taxon>Pseudomonadati</taxon>
        <taxon>Pseudomonadota</taxon>
        <taxon>Alphaproteobacteria</taxon>
        <taxon>Sphingomonadales</taxon>
        <taxon>Sphingomonadaceae</taxon>
        <taxon>Sphingomonas</taxon>
    </lineage>
</organism>
<dbReference type="PANTHER" id="PTHR46796:SF6">
    <property type="entry name" value="ARAC SUBFAMILY"/>
    <property type="match status" value="1"/>
</dbReference>
<dbReference type="Pfam" id="PF12833">
    <property type="entry name" value="HTH_18"/>
    <property type="match status" value="1"/>
</dbReference>
<dbReference type="Proteomes" id="UP001220395">
    <property type="component" value="Chromosome"/>
</dbReference>
<feature type="domain" description="HTH araC/xylS-type" evidence="4">
    <location>
        <begin position="189"/>
        <end position="287"/>
    </location>
</feature>
<evidence type="ECO:0000313" key="5">
    <source>
        <dbReference type="EMBL" id="WCT74648.1"/>
    </source>
</evidence>
<protein>
    <submittedName>
        <fullName evidence="5">AraC family transcriptional regulator</fullName>
    </submittedName>
</protein>
<name>A0ABY7TNQ3_9SPHN</name>
<dbReference type="InterPro" id="IPR050204">
    <property type="entry name" value="AraC_XylS_family_regulators"/>
</dbReference>
<dbReference type="SMART" id="SM00342">
    <property type="entry name" value="HTH_ARAC"/>
    <property type="match status" value="1"/>
</dbReference>
<keyword evidence="6" id="KW-1185">Reference proteome</keyword>
<keyword evidence="1" id="KW-0805">Transcription regulation</keyword>
<dbReference type="InterPro" id="IPR020449">
    <property type="entry name" value="Tscrpt_reg_AraC-type_HTH"/>
</dbReference>
<dbReference type="EMBL" id="CP117411">
    <property type="protein sequence ID" value="WCT74648.1"/>
    <property type="molecule type" value="Genomic_DNA"/>
</dbReference>
<dbReference type="RefSeq" id="WP_273689852.1">
    <property type="nucleotide sequence ID" value="NZ_CP117411.1"/>
</dbReference>